<proteinExistence type="predicted"/>
<dbReference type="InterPro" id="IPR043741">
    <property type="entry name" value="DUF5686"/>
</dbReference>
<keyword evidence="2" id="KW-1185">Reference proteome</keyword>
<protein>
    <submittedName>
        <fullName evidence="1">CarboxypepD_reg-like domain-containing protein</fullName>
    </submittedName>
</protein>
<dbReference type="SUPFAM" id="SSF49464">
    <property type="entry name" value="Carboxypeptidase regulatory domain-like"/>
    <property type="match status" value="1"/>
</dbReference>
<reference evidence="2" key="1">
    <citation type="submission" date="2016-10" db="EMBL/GenBank/DDBJ databases">
        <authorList>
            <person name="Varghese N."/>
            <person name="Submissions S."/>
        </authorList>
    </citation>
    <scope>NUCLEOTIDE SEQUENCE [LARGE SCALE GENOMIC DNA]</scope>
    <source>
        <strain evidence="2">DSM 24450</strain>
    </source>
</reference>
<organism evidence="1 2">
    <name type="scientific">Lutibacter maritimus</name>
    <dbReference type="NCBI Taxonomy" id="593133"/>
    <lineage>
        <taxon>Bacteria</taxon>
        <taxon>Pseudomonadati</taxon>
        <taxon>Bacteroidota</taxon>
        <taxon>Flavobacteriia</taxon>
        <taxon>Flavobacteriales</taxon>
        <taxon>Flavobacteriaceae</taxon>
        <taxon>Lutibacter</taxon>
    </lineage>
</organism>
<evidence type="ECO:0000313" key="1">
    <source>
        <dbReference type="EMBL" id="SFS58664.1"/>
    </source>
</evidence>
<dbReference type="RefSeq" id="WP_090225739.1">
    <property type="nucleotide sequence ID" value="NZ_FOZP01000005.1"/>
</dbReference>
<dbReference type="InterPro" id="IPR008969">
    <property type="entry name" value="CarboxyPept-like_regulatory"/>
</dbReference>
<sequence length="831" mass="95713">MRNKLKSIFILIVLFCINSYGQVKISGVVVDEQNQSIPFANIVFGGSTIGTVSDENGKFYLESDNNYTQIEVSFLGFQNKKLPIKSRDFNLTIVLVEEAAQLGEVFIYAGKVKKKGNPAIAILEKVWARKRQNGIYLFDQYQYEKYEKLEFDMNNVDSTFMKKKLFKGMEFIFEEIDTSNITGKAFLPIFINESVYNSYGRNKGGKKLREDLIANKNSGFNSNQNVIAFIKDLYVEYNVYDSYIKIFDKSFVSPISKTAGVSTYNYVLSDSAFIDNKWCYNIIYYPRRKGELTFKGDFWVNDTTFAIKDINMKVNKSANINWVKDIYIEQEFDVLNDSIFLLKRDYMMSDFSINKKEKSKGLYGKRTTMYKNYEFNKPKEDNFYAKESNIYEESIYNKTNDYWSLNRQEKLNENELGIYKMLDTLTTVPKFKRLYNLVSILGSGYIEFNNFDYGPIFSTFGKNDVEGWRIRVGGRTFLGGNEPWRLQAYTAYGLKDNQFKYGVSGKWMLEPKSRLTIGAGNRRDIEQIGVSLTTTNDVLGRSFASSSLFSSGDNSKLTSINLSNVFMSVEPKQNLELRLGASYRTLKSASPDTFNLDYWVDEAQTIKKSDVVQSEIDFSIKYTPNRKTIGYGVERNEVSSTYSTLFLNYSRGIKGVIDSDFNYEKIQFYYKQPILIGGFGRMFTTFEVGKTFGEAPLGLLNVVPGNQSYFTIDNTYSLLDYYEFVTDTYASIHVEHSFNGRFLSRIPLLRKLNLREIVGVKSVWGEISDKNRALNASNINYLAPNKPYIEYNVGIGNIFKVFRLDFSWRGNYRDVPNANNFAIKGAFGFHF</sequence>
<dbReference type="Pfam" id="PF13715">
    <property type="entry name" value="CarbopepD_reg_2"/>
    <property type="match status" value="1"/>
</dbReference>
<name>A0A1I6R1Z1_9FLAO</name>
<dbReference type="Gene3D" id="2.60.40.1120">
    <property type="entry name" value="Carboxypeptidase-like, regulatory domain"/>
    <property type="match status" value="1"/>
</dbReference>
<gene>
    <name evidence="1" type="ORF">SAMN04488006_2076</name>
</gene>
<dbReference type="Pfam" id="PF18939">
    <property type="entry name" value="DUF5686"/>
    <property type="match status" value="1"/>
</dbReference>
<accession>A0A1I6R1Z1</accession>
<dbReference type="Proteomes" id="UP000199312">
    <property type="component" value="Unassembled WGS sequence"/>
</dbReference>
<dbReference type="STRING" id="593133.SAMN04488006_2076"/>
<dbReference type="EMBL" id="FOZP01000005">
    <property type="protein sequence ID" value="SFS58664.1"/>
    <property type="molecule type" value="Genomic_DNA"/>
</dbReference>
<dbReference type="AlphaFoldDB" id="A0A1I6R1Z1"/>
<dbReference type="OrthoDB" id="983143at2"/>
<evidence type="ECO:0000313" key="2">
    <source>
        <dbReference type="Proteomes" id="UP000199312"/>
    </source>
</evidence>